<protein>
    <submittedName>
        <fullName evidence="2">Uncharacterized protein</fullName>
    </submittedName>
</protein>
<evidence type="ECO:0000256" key="1">
    <source>
        <dbReference type="SAM" id="Phobius"/>
    </source>
</evidence>
<reference evidence="2" key="1">
    <citation type="journal article" date="2015" name="Nature">
        <title>Complex archaea that bridge the gap between prokaryotes and eukaryotes.</title>
        <authorList>
            <person name="Spang A."/>
            <person name="Saw J.H."/>
            <person name="Jorgensen S.L."/>
            <person name="Zaremba-Niedzwiedzka K."/>
            <person name="Martijn J."/>
            <person name="Lind A.E."/>
            <person name="van Eijk R."/>
            <person name="Schleper C."/>
            <person name="Guy L."/>
            <person name="Ettema T.J."/>
        </authorList>
    </citation>
    <scope>NUCLEOTIDE SEQUENCE</scope>
</reference>
<dbReference type="AlphaFoldDB" id="A0A0F9DZ14"/>
<keyword evidence="1" id="KW-0812">Transmembrane</keyword>
<accession>A0A0F9DZ14</accession>
<keyword evidence="1" id="KW-1133">Transmembrane helix</keyword>
<organism evidence="2">
    <name type="scientific">marine sediment metagenome</name>
    <dbReference type="NCBI Taxonomy" id="412755"/>
    <lineage>
        <taxon>unclassified sequences</taxon>
        <taxon>metagenomes</taxon>
        <taxon>ecological metagenomes</taxon>
    </lineage>
</organism>
<comment type="caution">
    <text evidence="2">The sequence shown here is derived from an EMBL/GenBank/DDBJ whole genome shotgun (WGS) entry which is preliminary data.</text>
</comment>
<name>A0A0F9DZ14_9ZZZZ</name>
<sequence length="138" mass="16369">MLVNKNKVENIRRLLKKSKINYSEYNKLRKCKGIITWYIRRCPFVDWIYNNIPKKELNELLISLPYLELKALFKGLMEGDAKGRPFTFPIPDIKLSCEGRKVKFLIQVYQALSFLYLLMFPASYFQHRVFLNALSPKS</sequence>
<feature type="transmembrane region" description="Helical" evidence="1">
    <location>
        <begin position="104"/>
        <end position="125"/>
    </location>
</feature>
<gene>
    <name evidence="2" type="ORF">LCGC14_2430860</name>
</gene>
<dbReference type="EMBL" id="LAZR01037171">
    <property type="protein sequence ID" value="KKL22891.1"/>
    <property type="molecule type" value="Genomic_DNA"/>
</dbReference>
<evidence type="ECO:0000313" key="2">
    <source>
        <dbReference type="EMBL" id="KKL22891.1"/>
    </source>
</evidence>
<keyword evidence="1" id="KW-0472">Membrane</keyword>
<proteinExistence type="predicted"/>